<sequence>LERVQRKLLSFATYLLKIEHRFHDYEAVLNSLHLQSLADKRITVLLKLIDGSIDCSKLLLSSTLKFPVSGSDIPILFKSPCK</sequence>
<evidence type="ECO:0000313" key="2">
    <source>
        <dbReference type="Proteomes" id="UP000478052"/>
    </source>
</evidence>
<dbReference type="Proteomes" id="UP000478052">
    <property type="component" value="Unassembled WGS sequence"/>
</dbReference>
<protein>
    <submittedName>
        <fullName evidence="1">Uncharacterized protein</fullName>
    </submittedName>
</protein>
<feature type="non-terminal residue" evidence="1">
    <location>
        <position position="1"/>
    </location>
</feature>
<gene>
    <name evidence="1" type="ORF">FWK35_00038693</name>
</gene>
<reference evidence="1 2" key="1">
    <citation type="submission" date="2019-08" db="EMBL/GenBank/DDBJ databases">
        <title>Whole genome of Aphis craccivora.</title>
        <authorList>
            <person name="Voronova N.V."/>
            <person name="Shulinski R.S."/>
            <person name="Bandarenka Y.V."/>
            <person name="Zhorov D.G."/>
            <person name="Warner D."/>
        </authorList>
    </citation>
    <scope>NUCLEOTIDE SEQUENCE [LARGE SCALE GENOMIC DNA]</scope>
    <source>
        <strain evidence="1">180601</strain>
        <tissue evidence="1">Whole Body</tissue>
    </source>
</reference>
<comment type="caution">
    <text evidence="1">The sequence shown here is derived from an EMBL/GenBank/DDBJ whole genome shotgun (WGS) entry which is preliminary data.</text>
</comment>
<name>A0A6G0YDT5_APHCR</name>
<evidence type="ECO:0000313" key="1">
    <source>
        <dbReference type="EMBL" id="KAF0753949.1"/>
    </source>
</evidence>
<dbReference type="EMBL" id="VUJU01004570">
    <property type="protein sequence ID" value="KAF0753949.1"/>
    <property type="molecule type" value="Genomic_DNA"/>
</dbReference>
<keyword evidence="2" id="KW-1185">Reference proteome</keyword>
<dbReference type="AlphaFoldDB" id="A0A6G0YDT5"/>
<dbReference type="OrthoDB" id="6593189at2759"/>
<accession>A0A6G0YDT5</accession>
<proteinExistence type="predicted"/>
<organism evidence="1 2">
    <name type="scientific">Aphis craccivora</name>
    <name type="common">Cowpea aphid</name>
    <dbReference type="NCBI Taxonomy" id="307492"/>
    <lineage>
        <taxon>Eukaryota</taxon>
        <taxon>Metazoa</taxon>
        <taxon>Ecdysozoa</taxon>
        <taxon>Arthropoda</taxon>
        <taxon>Hexapoda</taxon>
        <taxon>Insecta</taxon>
        <taxon>Pterygota</taxon>
        <taxon>Neoptera</taxon>
        <taxon>Paraneoptera</taxon>
        <taxon>Hemiptera</taxon>
        <taxon>Sternorrhyncha</taxon>
        <taxon>Aphidomorpha</taxon>
        <taxon>Aphidoidea</taxon>
        <taxon>Aphididae</taxon>
        <taxon>Aphidini</taxon>
        <taxon>Aphis</taxon>
        <taxon>Aphis</taxon>
    </lineage>
</organism>